<dbReference type="EMBL" id="BSOH01000027">
    <property type="protein sequence ID" value="GLR19146.1"/>
    <property type="molecule type" value="Genomic_DNA"/>
</dbReference>
<organism evidence="2 3">
    <name type="scientific">Portibacter lacus</name>
    <dbReference type="NCBI Taxonomy" id="1099794"/>
    <lineage>
        <taxon>Bacteria</taxon>
        <taxon>Pseudomonadati</taxon>
        <taxon>Bacteroidota</taxon>
        <taxon>Saprospiria</taxon>
        <taxon>Saprospirales</taxon>
        <taxon>Haliscomenobacteraceae</taxon>
        <taxon>Portibacter</taxon>
    </lineage>
</organism>
<evidence type="ECO:0000313" key="2">
    <source>
        <dbReference type="EMBL" id="GLR19146.1"/>
    </source>
</evidence>
<feature type="transmembrane region" description="Helical" evidence="1">
    <location>
        <begin position="6"/>
        <end position="29"/>
    </location>
</feature>
<feature type="transmembrane region" description="Helical" evidence="1">
    <location>
        <begin position="152"/>
        <end position="177"/>
    </location>
</feature>
<dbReference type="GO" id="GO:0005548">
    <property type="term" value="F:phospholipid transporter activity"/>
    <property type="evidence" value="ECO:0007669"/>
    <property type="project" value="TreeGrafter"/>
</dbReference>
<feature type="transmembrane region" description="Helical" evidence="1">
    <location>
        <begin position="102"/>
        <end position="126"/>
    </location>
</feature>
<evidence type="ECO:0000256" key="1">
    <source>
        <dbReference type="SAM" id="Phobius"/>
    </source>
</evidence>
<dbReference type="AlphaFoldDB" id="A0AA37SUM5"/>
<dbReference type="InterPro" id="IPR030802">
    <property type="entry name" value="Permease_MalE"/>
</dbReference>
<dbReference type="Proteomes" id="UP001156666">
    <property type="component" value="Unassembled WGS sequence"/>
</dbReference>
<dbReference type="GO" id="GO:0043190">
    <property type="term" value="C:ATP-binding cassette (ABC) transporter complex"/>
    <property type="evidence" value="ECO:0007669"/>
    <property type="project" value="InterPro"/>
</dbReference>
<proteinExistence type="predicted"/>
<dbReference type="PANTHER" id="PTHR30188:SF4">
    <property type="entry name" value="PROTEIN TRIGALACTOSYLDIACYLGLYCEROL 1, CHLOROPLASTIC"/>
    <property type="match status" value="1"/>
</dbReference>
<name>A0AA37SUM5_9BACT</name>
<reference evidence="2" key="2">
    <citation type="submission" date="2023-01" db="EMBL/GenBank/DDBJ databases">
        <title>Draft genome sequence of Portibacter lacus strain NBRC 108769.</title>
        <authorList>
            <person name="Sun Q."/>
            <person name="Mori K."/>
        </authorList>
    </citation>
    <scope>NUCLEOTIDE SEQUENCE</scope>
    <source>
        <strain evidence="2">NBRC 108769</strain>
    </source>
</reference>
<reference evidence="2" key="1">
    <citation type="journal article" date="2014" name="Int. J. Syst. Evol. Microbiol.">
        <title>Complete genome sequence of Corynebacterium casei LMG S-19264T (=DSM 44701T), isolated from a smear-ripened cheese.</title>
        <authorList>
            <consortium name="US DOE Joint Genome Institute (JGI-PGF)"/>
            <person name="Walter F."/>
            <person name="Albersmeier A."/>
            <person name="Kalinowski J."/>
            <person name="Ruckert C."/>
        </authorList>
    </citation>
    <scope>NUCLEOTIDE SEQUENCE</scope>
    <source>
        <strain evidence="2">NBRC 108769</strain>
    </source>
</reference>
<keyword evidence="1" id="KW-0472">Membrane</keyword>
<dbReference type="PANTHER" id="PTHR30188">
    <property type="entry name" value="ABC TRANSPORTER PERMEASE PROTEIN-RELATED"/>
    <property type="match status" value="1"/>
</dbReference>
<feature type="transmembrane region" description="Helical" evidence="1">
    <location>
        <begin position="189"/>
        <end position="210"/>
    </location>
</feature>
<keyword evidence="1" id="KW-1133">Transmembrane helix</keyword>
<accession>A0AA37SUM5</accession>
<keyword evidence="1" id="KW-0812">Transmembrane</keyword>
<protein>
    <submittedName>
        <fullName evidence="2">ABC transporter permease</fullName>
    </submittedName>
</protein>
<gene>
    <name evidence="2" type="ORF">GCM10007940_37620</name>
</gene>
<dbReference type="Pfam" id="PF02405">
    <property type="entry name" value="MlaE"/>
    <property type="match status" value="1"/>
</dbReference>
<comment type="caution">
    <text evidence="2">The sequence shown here is derived from an EMBL/GenBank/DDBJ whole genome shotgun (WGS) entry which is preliminary data.</text>
</comment>
<sequence>MNDIGIGSFIIVFLIAIFIGAVTAIQFAYQMGGTLIPRYYIGYIVRDMTIIEMAPTISCLVLSGKVGSNIAAEIGGMRQKEHIDAMEIMGVNTSSYLVMPKIIAALIVIPLLVCVAAIVSIIGAYIASVPTGMFSSAEFVQGLRSWFEGYNVFIMFVKSIVFAFILTSVSCYQGYFVKGGSIELGKASTQAVVSGNILILIADYVIALVLTV</sequence>
<keyword evidence="3" id="KW-1185">Reference proteome</keyword>
<evidence type="ECO:0000313" key="3">
    <source>
        <dbReference type="Proteomes" id="UP001156666"/>
    </source>
</evidence>